<accession>A0AAV2KIY9</accession>
<sequence length="187" mass="20777">MPPPATLALTTLVSPKARHPPPCPPTKKTQRHGAVTPSIPQTTPSIKRATRASRPTHTSKQPERNTPTQDRQPQHDQARANKNPCLATPTRRRPQTHHPHQKSRHHGPEDEETLNVSTQGVRSHSEGPEQAYQARPLSHREARTPLLPSPPPIHTPNAQSPTRARNPYPREPPKTAALKKQGNRPEV</sequence>
<name>A0AAV2KIY9_KNICA</name>
<keyword evidence="3" id="KW-1185">Reference proteome</keyword>
<proteinExistence type="predicted"/>
<evidence type="ECO:0000256" key="1">
    <source>
        <dbReference type="SAM" id="MobiDB-lite"/>
    </source>
</evidence>
<feature type="compositionally biased region" description="Basic residues" evidence="1">
    <location>
        <begin position="90"/>
        <end position="105"/>
    </location>
</feature>
<dbReference type="AlphaFoldDB" id="A0AAV2KIY9"/>
<organism evidence="2 3">
    <name type="scientific">Knipowitschia caucasica</name>
    <name type="common">Caucasian dwarf goby</name>
    <name type="synonym">Pomatoschistus caucasicus</name>
    <dbReference type="NCBI Taxonomy" id="637954"/>
    <lineage>
        <taxon>Eukaryota</taxon>
        <taxon>Metazoa</taxon>
        <taxon>Chordata</taxon>
        <taxon>Craniata</taxon>
        <taxon>Vertebrata</taxon>
        <taxon>Euteleostomi</taxon>
        <taxon>Actinopterygii</taxon>
        <taxon>Neopterygii</taxon>
        <taxon>Teleostei</taxon>
        <taxon>Neoteleostei</taxon>
        <taxon>Acanthomorphata</taxon>
        <taxon>Gobiaria</taxon>
        <taxon>Gobiiformes</taxon>
        <taxon>Gobioidei</taxon>
        <taxon>Gobiidae</taxon>
        <taxon>Gobiinae</taxon>
        <taxon>Knipowitschia</taxon>
    </lineage>
</organism>
<reference evidence="2 3" key="1">
    <citation type="submission" date="2024-04" db="EMBL/GenBank/DDBJ databases">
        <authorList>
            <person name="Waldvogel A.-M."/>
            <person name="Schoenle A."/>
        </authorList>
    </citation>
    <scope>NUCLEOTIDE SEQUENCE [LARGE SCALE GENOMIC DNA]</scope>
</reference>
<gene>
    <name evidence="2" type="ORF">KC01_LOCUS19443</name>
</gene>
<feature type="compositionally biased region" description="Polar residues" evidence="1">
    <location>
        <begin position="53"/>
        <end position="71"/>
    </location>
</feature>
<evidence type="ECO:0000313" key="3">
    <source>
        <dbReference type="Proteomes" id="UP001497482"/>
    </source>
</evidence>
<evidence type="ECO:0000313" key="2">
    <source>
        <dbReference type="EMBL" id="CAL1589832.1"/>
    </source>
</evidence>
<protein>
    <submittedName>
        <fullName evidence="2">Uncharacterized protein</fullName>
    </submittedName>
</protein>
<feature type="region of interest" description="Disordered" evidence="1">
    <location>
        <begin position="1"/>
        <end position="187"/>
    </location>
</feature>
<dbReference type="EMBL" id="OZ035841">
    <property type="protein sequence ID" value="CAL1589832.1"/>
    <property type="molecule type" value="Genomic_DNA"/>
</dbReference>
<dbReference type="Proteomes" id="UP001497482">
    <property type="component" value="Chromosome 19"/>
</dbReference>